<dbReference type="Proteomes" id="UP000667650">
    <property type="component" value="Unassembled WGS sequence"/>
</dbReference>
<gene>
    <name evidence="1" type="ORF">GTQ34_07905</name>
</gene>
<evidence type="ECO:0000313" key="2">
    <source>
        <dbReference type="Proteomes" id="UP000667650"/>
    </source>
</evidence>
<evidence type="ECO:0000313" key="1">
    <source>
        <dbReference type="EMBL" id="NAY91837.1"/>
    </source>
</evidence>
<accession>A0A964WXG4</accession>
<name>A0A964WXG4_9FLAO</name>
<comment type="caution">
    <text evidence="1">The sequence shown here is derived from an EMBL/GenBank/DDBJ whole genome shotgun (WGS) entry which is preliminary data.</text>
</comment>
<organism evidence="1 2">
    <name type="scientific">Flagellimonas ochracea</name>
    <dbReference type="NCBI Taxonomy" id="2696472"/>
    <lineage>
        <taxon>Bacteria</taxon>
        <taxon>Pseudomonadati</taxon>
        <taxon>Bacteroidota</taxon>
        <taxon>Flavobacteriia</taxon>
        <taxon>Flavobacteriales</taxon>
        <taxon>Flavobacteriaceae</taxon>
        <taxon>Flagellimonas</taxon>
    </lineage>
</organism>
<sequence length="142" mass="15959">MKPLILLLFILFGNSCSQEENSSPMETNSSRNSNEETLIEQGQLLGPNEALLKINILEASNQNKEICGLSKEYVFRIEVIEVLKIGGSVNHKLSKSEKMDVSFLFEPKDLLVNTVLEVKAREGLCPDTSSSYFTIIEHRILE</sequence>
<dbReference type="AlphaFoldDB" id="A0A964WXG4"/>
<protein>
    <submittedName>
        <fullName evidence="1">Uncharacterized protein</fullName>
    </submittedName>
</protein>
<dbReference type="EMBL" id="JAAABI010000002">
    <property type="protein sequence ID" value="NAY91837.1"/>
    <property type="molecule type" value="Genomic_DNA"/>
</dbReference>
<dbReference type="RefSeq" id="WP_166523238.1">
    <property type="nucleotide sequence ID" value="NZ_JAAABI010000002.1"/>
</dbReference>
<proteinExistence type="predicted"/>
<keyword evidence="2" id="KW-1185">Reference proteome</keyword>
<reference evidence="1" key="1">
    <citation type="submission" date="2020-01" db="EMBL/GenBank/DDBJ databases">
        <title>Muricauda ochracea sp. nov., isolated from a tidal flat of Garorim bay in Korea.</title>
        <authorList>
            <person name="Kim D."/>
            <person name="Yoo Y."/>
            <person name="Kim J.-J."/>
        </authorList>
    </citation>
    <scope>NUCLEOTIDE SEQUENCE</scope>
    <source>
        <strain evidence="1">JGD-17</strain>
    </source>
</reference>